<dbReference type="EnsemblMetazoa" id="Aqu2.1.28963_001">
    <property type="protein sequence ID" value="Aqu2.1.28963_001"/>
    <property type="gene ID" value="Aqu2.1.28963"/>
</dbReference>
<name>A0A1X7UMG5_AMPQE</name>
<dbReference type="PANTHER" id="PTHR34871:SF1">
    <property type="entry name" value="DUF5898 DOMAIN-CONTAINING PROTEIN"/>
    <property type="match status" value="1"/>
</dbReference>
<dbReference type="InterPro" id="IPR045417">
    <property type="entry name" value="DUF5898"/>
</dbReference>
<dbReference type="InterPro" id="IPR011009">
    <property type="entry name" value="Kinase-like_dom_sf"/>
</dbReference>
<dbReference type="SUPFAM" id="SSF56112">
    <property type="entry name" value="Protein kinase-like (PK-like)"/>
    <property type="match status" value="1"/>
</dbReference>
<protein>
    <recommendedName>
        <fullName evidence="1">DUF5898 domain-containing protein</fullName>
    </recommendedName>
</protein>
<evidence type="ECO:0000259" key="1">
    <source>
        <dbReference type="Pfam" id="PF19250"/>
    </source>
</evidence>
<feature type="domain" description="DUF5898" evidence="1">
    <location>
        <begin position="343"/>
        <end position="447"/>
    </location>
</feature>
<dbReference type="OrthoDB" id="2428931at2759"/>
<accession>A0A1X7UMG5</accession>
<dbReference type="AlphaFoldDB" id="A0A1X7UMG5"/>
<sequence length="486" mass="55481">MDRYRSIKYPVWVKYNGEVSKILVEDEESIVNQCWEKISANSRVKQTAKFNGRSLDYEEKVVSLNTTEDNPMEFFKGDNIMAHGLPPMTQCGCNSAYTTPDHDPAKLIELEVGMPFLESLECEEEMSLFDPQRINIIAIRMFGVPIGVVVVKKPGSSSRRSLDDEKVIGQIYDYLKYIKTYTGSRHPIGILTSYYNWRVVWLSESNGFASSPTPSYHHSSGVRNPSYKITTEVPDWSKSQEAFVCSVYGQQSSGSFAERKLIGTPLIKWNDPDLLHFLISALFKMTLSPVDSVQLSTFDKGRSYIYVRKEEWSWDEPTQEGSLRYCDNRLPQFQNVDLFLLADLGGGADGRVWLAATMKGEVFVIKFSKDEVILEQEADIWKRVWRCDARVLRLNGRYGLAMPWVKPCDEADFENKEIQEAIKESVRTLASAGYRHDDLRRRHVGLYKTGSVYKAVLFDLAHVLSVNKEAVEESVVIMMKDLSINL</sequence>
<proteinExistence type="predicted"/>
<dbReference type="eggNOG" id="ENOG502SBAH">
    <property type="taxonomic scope" value="Eukaryota"/>
</dbReference>
<dbReference type="InParanoid" id="A0A1X7UMG5"/>
<evidence type="ECO:0000313" key="2">
    <source>
        <dbReference type="EnsemblMetazoa" id="Aqu2.1.28963_001"/>
    </source>
</evidence>
<dbReference type="PANTHER" id="PTHR34871">
    <property type="entry name" value="DUF5898 DOMAIN-CONTAINING PROTEIN"/>
    <property type="match status" value="1"/>
</dbReference>
<organism evidence="2">
    <name type="scientific">Amphimedon queenslandica</name>
    <name type="common">Sponge</name>
    <dbReference type="NCBI Taxonomy" id="400682"/>
    <lineage>
        <taxon>Eukaryota</taxon>
        <taxon>Metazoa</taxon>
        <taxon>Porifera</taxon>
        <taxon>Demospongiae</taxon>
        <taxon>Heteroscleromorpha</taxon>
        <taxon>Haplosclerida</taxon>
        <taxon>Niphatidae</taxon>
        <taxon>Amphimedon</taxon>
    </lineage>
</organism>
<reference evidence="2" key="1">
    <citation type="submission" date="2017-05" db="UniProtKB">
        <authorList>
            <consortium name="EnsemblMetazoa"/>
        </authorList>
    </citation>
    <scope>IDENTIFICATION</scope>
</reference>
<dbReference type="Pfam" id="PF19250">
    <property type="entry name" value="DUF5898"/>
    <property type="match status" value="1"/>
</dbReference>